<keyword evidence="1" id="KW-0472">Membrane</keyword>
<dbReference type="Pfam" id="PF24841">
    <property type="entry name" value="DUF7719"/>
    <property type="match status" value="1"/>
</dbReference>
<keyword evidence="1" id="KW-0812">Transmembrane</keyword>
<evidence type="ECO:0000256" key="1">
    <source>
        <dbReference type="SAM" id="Phobius"/>
    </source>
</evidence>
<reference evidence="3 4" key="1">
    <citation type="journal article" date="2014" name="BMC Genomics">
        <title>Adaptive genomic structural variation in the grape powdery mildew pathogen, Erysiphe necator.</title>
        <authorList>
            <person name="Jones L."/>
            <person name="Riaz S."/>
            <person name="Morales-Cruz A."/>
            <person name="Amrine K.C."/>
            <person name="McGuire B."/>
            <person name="Gubler W.D."/>
            <person name="Walker M.A."/>
            <person name="Cantu D."/>
        </authorList>
    </citation>
    <scope>NUCLEOTIDE SEQUENCE [LARGE SCALE GENOMIC DNA]</scope>
    <source>
        <strain evidence="4">c</strain>
    </source>
</reference>
<keyword evidence="1" id="KW-1133">Transmembrane helix</keyword>
<dbReference type="PANTHER" id="PTHR37846">
    <property type="entry name" value="YALI0B21296P"/>
    <property type="match status" value="1"/>
</dbReference>
<dbReference type="STRING" id="52586.A0A0B1P0W1"/>
<organism evidence="3 4">
    <name type="scientific">Uncinula necator</name>
    <name type="common">Grape powdery mildew</name>
    <dbReference type="NCBI Taxonomy" id="52586"/>
    <lineage>
        <taxon>Eukaryota</taxon>
        <taxon>Fungi</taxon>
        <taxon>Dikarya</taxon>
        <taxon>Ascomycota</taxon>
        <taxon>Pezizomycotina</taxon>
        <taxon>Leotiomycetes</taxon>
        <taxon>Erysiphales</taxon>
        <taxon>Erysiphaceae</taxon>
        <taxon>Erysiphe</taxon>
    </lineage>
</organism>
<gene>
    <name evidence="3" type="ORF">EV44_g1017</name>
</gene>
<evidence type="ECO:0000313" key="4">
    <source>
        <dbReference type="Proteomes" id="UP000030854"/>
    </source>
</evidence>
<dbReference type="InterPro" id="IPR056136">
    <property type="entry name" value="DUF7719"/>
</dbReference>
<comment type="caution">
    <text evidence="3">The sequence shown here is derived from an EMBL/GenBank/DDBJ whole genome shotgun (WGS) entry which is preliminary data.</text>
</comment>
<dbReference type="OMA" id="WRLMQES"/>
<evidence type="ECO:0000259" key="2">
    <source>
        <dbReference type="Pfam" id="PF24841"/>
    </source>
</evidence>
<dbReference type="PANTHER" id="PTHR37846:SF1">
    <property type="entry name" value="DEACETYLASE-LIKE PROTEIN"/>
    <property type="match status" value="1"/>
</dbReference>
<dbReference type="Proteomes" id="UP000030854">
    <property type="component" value="Unassembled WGS sequence"/>
</dbReference>
<keyword evidence="4" id="KW-1185">Reference proteome</keyword>
<proteinExistence type="predicted"/>
<evidence type="ECO:0000313" key="3">
    <source>
        <dbReference type="EMBL" id="KHJ31853.1"/>
    </source>
</evidence>
<feature type="transmembrane region" description="Helical" evidence="1">
    <location>
        <begin position="121"/>
        <end position="141"/>
    </location>
</feature>
<accession>A0A0B1P0W1</accession>
<dbReference type="EMBL" id="JNVN01002537">
    <property type="protein sequence ID" value="KHJ31853.1"/>
    <property type="molecule type" value="Genomic_DNA"/>
</dbReference>
<feature type="domain" description="DUF7719" evidence="2">
    <location>
        <begin position="125"/>
        <end position="192"/>
    </location>
</feature>
<dbReference type="AlphaFoldDB" id="A0A0B1P0W1"/>
<dbReference type="HOGENOM" id="CLU_074873_0_1_1"/>
<protein>
    <submittedName>
        <fullName evidence="3">Putative deacetylase-like protein</fullName>
    </submittedName>
</protein>
<feature type="transmembrane region" description="Helical" evidence="1">
    <location>
        <begin position="161"/>
        <end position="185"/>
    </location>
</feature>
<sequence length="193" mass="21961">MDEDFELKLSVPKPYKPSKSHKTLVDLAAETNHNMAERERFADASPGRMAEATLWTSTYTMLHFTLDLLVTHQYATEVEWSQILRRAIKAFPVILLLIYAFHPHPSPSSIPIPTFSRHFQFVLHQTSFFVASITAGAYLIHTTNVHPYYAIMKQVPPLGCLWVWSMIELDILPAVTSIVFCGVYLKMSGYSLT</sequence>
<name>A0A0B1P0W1_UNCNE</name>